<dbReference type="EMBL" id="BLAU01000001">
    <property type="protein sequence ID" value="GET20982.1"/>
    <property type="molecule type" value="Genomic_DNA"/>
</dbReference>
<dbReference type="RefSeq" id="WP_106541382.1">
    <property type="nucleotide sequence ID" value="NZ_BLAU01000001.1"/>
</dbReference>
<dbReference type="AlphaFoldDB" id="A0A2P8CIL6"/>
<dbReference type="Proteomes" id="UP000396862">
    <property type="component" value="Unassembled WGS sequence"/>
</dbReference>
<evidence type="ECO:0000313" key="1">
    <source>
        <dbReference type="EMBL" id="GET20982.1"/>
    </source>
</evidence>
<gene>
    <name evidence="2" type="ORF">CLV93_102608</name>
    <name evidence="1" type="ORF">JCM18694_12280</name>
</gene>
<reference evidence="2 3" key="1">
    <citation type="submission" date="2018-03" db="EMBL/GenBank/DDBJ databases">
        <title>Genomic Encyclopedia of Archaeal and Bacterial Type Strains, Phase II (KMG-II): from individual species to whole genera.</title>
        <authorList>
            <person name="Goeker M."/>
        </authorList>
    </citation>
    <scope>NUCLEOTIDE SEQUENCE [LARGE SCALE GENOMIC DNA]</scope>
    <source>
        <strain evidence="2 3">DSM 27267</strain>
    </source>
</reference>
<dbReference type="OrthoDB" id="460352at2"/>
<evidence type="ECO:0000313" key="3">
    <source>
        <dbReference type="Proteomes" id="UP000240621"/>
    </source>
</evidence>
<evidence type="ECO:0000313" key="2">
    <source>
        <dbReference type="EMBL" id="PSK84817.1"/>
    </source>
</evidence>
<reference evidence="1 4" key="2">
    <citation type="submission" date="2019-10" db="EMBL/GenBank/DDBJ databases">
        <title>Prolixibacter strains distinguished by the presence of nitrate reductase genes were adept at nitrate-dependent anaerobic corrosion of metallic iron and carbon steel.</title>
        <authorList>
            <person name="Iino T."/>
            <person name="Shono N."/>
            <person name="Ito K."/>
            <person name="Nakamura R."/>
            <person name="Sueoka K."/>
            <person name="Harayama S."/>
            <person name="Ohkuma M."/>
        </authorList>
    </citation>
    <scope>NUCLEOTIDE SEQUENCE [LARGE SCALE GENOMIC DNA]</scope>
    <source>
        <strain evidence="1 4">MIC1-1</strain>
    </source>
</reference>
<dbReference type="EMBL" id="PYGC01000002">
    <property type="protein sequence ID" value="PSK84817.1"/>
    <property type="molecule type" value="Genomic_DNA"/>
</dbReference>
<organism evidence="2 3">
    <name type="scientific">Prolixibacter denitrificans</name>
    <dbReference type="NCBI Taxonomy" id="1541063"/>
    <lineage>
        <taxon>Bacteria</taxon>
        <taxon>Pseudomonadati</taxon>
        <taxon>Bacteroidota</taxon>
        <taxon>Bacteroidia</taxon>
        <taxon>Marinilabiliales</taxon>
        <taxon>Prolixibacteraceae</taxon>
        <taxon>Prolixibacter</taxon>
    </lineage>
</organism>
<evidence type="ECO:0000313" key="4">
    <source>
        <dbReference type="Proteomes" id="UP000396862"/>
    </source>
</evidence>
<proteinExistence type="predicted"/>
<accession>A0A2P8CIL6</accession>
<keyword evidence="4" id="KW-1185">Reference proteome</keyword>
<protein>
    <recommendedName>
        <fullName evidence="5">Sensory transduction regulator</fullName>
    </recommendedName>
</protein>
<evidence type="ECO:0008006" key="5">
    <source>
        <dbReference type="Google" id="ProtNLM"/>
    </source>
</evidence>
<sequence length="179" mass="20730">MASNLNEISRFFYEEDLRFKTNQNDNSIISGFATSNYINPDGEKNLLMVVKLEEDGKYIKIFAPNAFLVPQDKASLFAQVCGMIQWKTKLIQFEYDNTDGEVRPIIEFPIEDSTLTKKQLMRCVHGMILILDEYFMTLDRTIKHGIIEFADENSENQLAVLLDALPAELLEEVLRQKRR</sequence>
<name>A0A2P8CIL6_9BACT</name>
<comment type="caution">
    <text evidence="2">The sequence shown here is derived from an EMBL/GenBank/DDBJ whole genome shotgun (WGS) entry which is preliminary data.</text>
</comment>
<dbReference type="Proteomes" id="UP000240621">
    <property type="component" value="Unassembled WGS sequence"/>
</dbReference>